<comment type="caution">
    <text evidence="1">The sequence shown here is derived from an EMBL/GenBank/DDBJ whole genome shotgun (WGS) entry which is preliminary data.</text>
</comment>
<sequence>MAVATVQTIAFDQSRTAEIGPALLDYGARESGLKQLGPSLMTFAEESSTDWWTLKYEEVVFVAEGKAVITVRGTDSVVVAEPGQAITIPRDATVRYGGTAGSRLFLAITPVNWRELEETES</sequence>
<keyword evidence="2" id="KW-1185">Reference proteome</keyword>
<dbReference type="Pfam" id="PF06249">
    <property type="entry name" value="EutQ"/>
    <property type="match status" value="1"/>
</dbReference>
<proteinExistence type="predicted"/>
<evidence type="ECO:0000313" key="1">
    <source>
        <dbReference type="EMBL" id="MEB3370527.1"/>
    </source>
</evidence>
<dbReference type="SUPFAM" id="SSF51182">
    <property type="entry name" value="RmlC-like cupins"/>
    <property type="match status" value="1"/>
</dbReference>
<organism evidence="1 2">
    <name type="scientific">Saccharopolyspora mangrovi</name>
    <dbReference type="NCBI Taxonomy" id="3082379"/>
    <lineage>
        <taxon>Bacteria</taxon>
        <taxon>Bacillati</taxon>
        <taxon>Actinomycetota</taxon>
        <taxon>Actinomycetes</taxon>
        <taxon>Pseudonocardiales</taxon>
        <taxon>Pseudonocardiaceae</taxon>
        <taxon>Saccharopolyspora</taxon>
    </lineage>
</organism>
<reference evidence="1 2" key="1">
    <citation type="submission" date="2023-10" db="EMBL/GenBank/DDBJ databases">
        <title>Saccharopolyspora sp. nov., isolated from mangrove soil.</title>
        <authorList>
            <person name="Lu Y."/>
            <person name="Liu W."/>
        </authorList>
    </citation>
    <scope>NUCLEOTIDE SEQUENCE [LARGE SCALE GENOMIC DNA]</scope>
    <source>
        <strain evidence="1 2">S2-29</strain>
    </source>
</reference>
<dbReference type="EMBL" id="JAWLNX010000019">
    <property type="protein sequence ID" value="MEB3370527.1"/>
    <property type="molecule type" value="Genomic_DNA"/>
</dbReference>
<evidence type="ECO:0008006" key="3">
    <source>
        <dbReference type="Google" id="ProtNLM"/>
    </source>
</evidence>
<gene>
    <name evidence="1" type="ORF">R4I43_24280</name>
</gene>
<dbReference type="Gene3D" id="2.60.120.10">
    <property type="entry name" value="Jelly Rolls"/>
    <property type="match status" value="1"/>
</dbReference>
<dbReference type="InterPro" id="IPR010424">
    <property type="entry name" value="EutQ"/>
</dbReference>
<dbReference type="RefSeq" id="WP_324268003.1">
    <property type="nucleotide sequence ID" value="NZ_JAWLNX010000019.1"/>
</dbReference>
<dbReference type="InterPro" id="IPR011051">
    <property type="entry name" value="RmlC_Cupin_sf"/>
</dbReference>
<evidence type="ECO:0000313" key="2">
    <source>
        <dbReference type="Proteomes" id="UP001327093"/>
    </source>
</evidence>
<protein>
    <recommendedName>
        <fullName evidence="3">Cupin domain-containing protein</fullName>
    </recommendedName>
</protein>
<dbReference type="Proteomes" id="UP001327093">
    <property type="component" value="Unassembled WGS sequence"/>
</dbReference>
<name>A0ABU6AG51_9PSEU</name>
<dbReference type="InterPro" id="IPR014710">
    <property type="entry name" value="RmlC-like_jellyroll"/>
</dbReference>
<accession>A0ABU6AG51</accession>